<dbReference type="HOGENOM" id="CLU_3087501_0_0_1"/>
<evidence type="ECO:0000313" key="1">
    <source>
        <dbReference type="EMBL" id="ETW82968.1"/>
    </source>
</evidence>
<dbReference type="InParanoid" id="W4KB03"/>
<dbReference type="Proteomes" id="UP000030671">
    <property type="component" value="Unassembled WGS sequence"/>
</dbReference>
<proteinExistence type="predicted"/>
<dbReference type="RefSeq" id="XP_009545264.1">
    <property type="nucleotide sequence ID" value="XM_009546969.1"/>
</dbReference>
<dbReference type="KEGG" id="hir:HETIRDRAFT_439545"/>
<name>W4KB03_HETIT</name>
<dbReference type="GeneID" id="20675162"/>
<organism evidence="1 2">
    <name type="scientific">Heterobasidion irregulare (strain TC 32-1)</name>
    <dbReference type="NCBI Taxonomy" id="747525"/>
    <lineage>
        <taxon>Eukaryota</taxon>
        <taxon>Fungi</taxon>
        <taxon>Dikarya</taxon>
        <taxon>Basidiomycota</taxon>
        <taxon>Agaricomycotina</taxon>
        <taxon>Agaricomycetes</taxon>
        <taxon>Russulales</taxon>
        <taxon>Bondarzewiaceae</taxon>
        <taxon>Heterobasidion</taxon>
        <taxon>Heterobasidion annosum species complex</taxon>
    </lineage>
</organism>
<dbReference type="AlphaFoldDB" id="W4KB03"/>
<keyword evidence="2" id="KW-1185">Reference proteome</keyword>
<sequence>MRADPRAPFGDLAWPFLLLVPNFRPSQNVHLWWPHIRAYSTPYHASSEYWLL</sequence>
<dbReference type="EMBL" id="KI925457">
    <property type="protein sequence ID" value="ETW82968.1"/>
    <property type="molecule type" value="Genomic_DNA"/>
</dbReference>
<accession>W4KB03</accession>
<evidence type="ECO:0000313" key="2">
    <source>
        <dbReference type="Proteomes" id="UP000030671"/>
    </source>
</evidence>
<protein>
    <submittedName>
        <fullName evidence="1">Uncharacterized protein</fullName>
    </submittedName>
</protein>
<reference evidence="1 2" key="1">
    <citation type="journal article" date="2012" name="New Phytol.">
        <title>Insight into trade-off between wood decay and parasitism from the genome of a fungal forest pathogen.</title>
        <authorList>
            <person name="Olson A."/>
            <person name="Aerts A."/>
            <person name="Asiegbu F."/>
            <person name="Belbahri L."/>
            <person name="Bouzid O."/>
            <person name="Broberg A."/>
            <person name="Canback B."/>
            <person name="Coutinho P.M."/>
            <person name="Cullen D."/>
            <person name="Dalman K."/>
            <person name="Deflorio G."/>
            <person name="van Diepen L.T."/>
            <person name="Dunand C."/>
            <person name="Duplessis S."/>
            <person name="Durling M."/>
            <person name="Gonthier P."/>
            <person name="Grimwood J."/>
            <person name="Fossdal C.G."/>
            <person name="Hansson D."/>
            <person name="Henrissat B."/>
            <person name="Hietala A."/>
            <person name="Himmelstrand K."/>
            <person name="Hoffmeister D."/>
            <person name="Hogberg N."/>
            <person name="James T.Y."/>
            <person name="Karlsson M."/>
            <person name="Kohler A."/>
            <person name="Kues U."/>
            <person name="Lee Y.H."/>
            <person name="Lin Y.C."/>
            <person name="Lind M."/>
            <person name="Lindquist E."/>
            <person name="Lombard V."/>
            <person name="Lucas S."/>
            <person name="Lunden K."/>
            <person name="Morin E."/>
            <person name="Murat C."/>
            <person name="Park J."/>
            <person name="Raffaello T."/>
            <person name="Rouze P."/>
            <person name="Salamov A."/>
            <person name="Schmutz J."/>
            <person name="Solheim H."/>
            <person name="Stahlberg J."/>
            <person name="Velez H."/>
            <person name="de Vries R.P."/>
            <person name="Wiebenga A."/>
            <person name="Woodward S."/>
            <person name="Yakovlev I."/>
            <person name="Garbelotto M."/>
            <person name="Martin F."/>
            <person name="Grigoriev I.V."/>
            <person name="Stenlid J."/>
        </authorList>
    </citation>
    <scope>NUCLEOTIDE SEQUENCE [LARGE SCALE GENOMIC DNA]</scope>
    <source>
        <strain evidence="1 2">TC 32-1</strain>
    </source>
</reference>
<gene>
    <name evidence="1" type="ORF">HETIRDRAFT_439545</name>
</gene>